<keyword evidence="1" id="KW-1133">Transmembrane helix</keyword>
<comment type="caution">
    <text evidence="3">The sequence shown here is derived from an EMBL/GenBank/DDBJ whole genome shotgun (WGS) entry which is preliminary data.</text>
</comment>
<proteinExistence type="predicted"/>
<keyword evidence="4" id="KW-1185">Reference proteome</keyword>
<feature type="signal peptide" evidence="2">
    <location>
        <begin position="1"/>
        <end position="22"/>
    </location>
</feature>
<dbReference type="AlphaFoldDB" id="A0AAN7TZ94"/>
<keyword evidence="1" id="KW-0812">Transmembrane</keyword>
<keyword evidence="1" id="KW-0472">Membrane</keyword>
<feature type="chain" id="PRO_5043043506" evidence="2">
    <location>
        <begin position="23"/>
        <end position="152"/>
    </location>
</feature>
<name>A0AAN7TZ94_9MYCE</name>
<gene>
    <name evidence="3" type="ORF">RB653_008082</name>
</gene>
<evidence type="ECO:0000256" key="2">
    <source>
        <dbReference type="SAM" id="SignalP"/>
    </source>
</evidence>
<feature type="transmembrane region" description="Helical" evidence="1">
    <location>
        <begin position="131"/>
        <end position="151"/>
    </location>
</feature>
<accession>A0AAN7TZ94</accession>
<organism evidence="3 4">
    <name type="scientific">Dictyostelium firmibasis</name>
    <dbReference type="NCBI Taxonomy" id="79012"/>
    <lineage>
        <taxon>Eukaryota</taxon>
        <taxon>Amoebozoa</taxon>
        <taxon>Evosea</taxon>
        <taxon>Eumycetozoa</taxon>
        <taxon>Dictyostelia</taxon>
        <taxon>Dictyosteliales</taxon>
        <taxon>Dictyosteliaceae</taxon>
        <taxon>Dictyostelium</taxon>
    </lineage>
</organism>
<evidence type="ECO:0000313" key="3">
    <source>
        <dbReference type="EMBL" id="KAK5578411.1"/>
    </source>
</evidence>
<sequence length="152" mass="17024">MKYTISVVIILILSVFLYHANASVELKVGYCGIEECSCASKFFEGYGSSNSKLDSFTIPNYPEKIQVWTVDMSYNETSSELLLSGTFAEDPIKYPINDNENSYEVKDCTYASYHQFNDGSCSILVICNDSISTFTFSYLILGLSILISFLIL</sequence>
<dbReference type="EMBL" id="JAVFKY010000003">
    <property type="protein sequence ID" value="KAK5578411.1"/>
    <property type="molecule type" value="Genomic_DNA"/>
</dbReference>
<evidence type="ECO:0000313" key="4">
    <source>
        <dbReference type="Proteomes" id="UP001344447"/>
    </source>
</evidence>
<reference evidence="3 4" key="1">
    <citation type="submission" date="2023-11" db="EMBL/GenBank/DDBJ databases">
        <title>Dfirmibasis_genome.</title>
        <authorList>
            <person name="Edelbroek B."/>
            <person name="Kjellin J."/>
            <person name="Jerlstrom-Hultqvist J."/>
            <person name="Soderbom F."/>
        </authorList>
    </citation>
    <scope>NUCLEOTIDE SEQUENCE [LARGE SCALE GENOMIC DNA]</scope>
    <source>
        <strain evidence="3 4">TNS-C-14</strain>
    </source>
</reference>
<dbReference type="Proteomes" id="UP001344447">
    <property type="component" value="Unassembled WGS sequence"/>
</dbReference>
<keyword evidence="2" id="KW-0732">Signal</keyword>
<protein>
    <submittedName>
        <fullName evidence="3">Uncharacterized protein</fullName>
    </submittedName>
</protein>
<evidence type="ECO:0000256" key="1">
    <source>
        <dbReference type="SAM" id="Phobius"/>
    </source>
</evidence>